<protein>
    <submittedName>
        <fullName evidence="2">Uncharacterized protein</fullName>
    </submittedName>
</protein>
<organism evidence="2 3">
    <name type="scientific">Muricoccus vinaceus</name>
    <dbReference type="NCBI Taxonomy" id="424704"/>
    <lineage>
        <taxon>Bacteria</taxon>
        <taxon>Pseudomonadati</taxon>
        <taxon>Pseudomonadota</taxon>
        <taxon>Alphaproteobacteria</taxon>
        <taxon>Acetobacterales</taxon>
        <taxon>Roseomonadaceae</taxon>
        <taxon>Muricoccus</taxon>
    </lineage>
</organism>
<gene>
    <name evidence="2" type="ORF">ACFFIC_02155</name>
</gene>
<dbReference type="Proteomes" id="UP001589789">
    <property type="component" value="Unassembled WGS sequence"/>
</dbReference>
<feature type="region of interest" description="Disordered" evidence="1">
    <location>
        <begin position="62"/>
        <end position="85"/>
    </location>
</feature>
<dbReference type="EMBL" id="JBHLVZ010000002">
    <property type="protein sequence ID" value="MFC0384351.1"/>
    <property type="molecule type" value="Genomic_DNA"/>
</dbReference>
<accession>A0ABV6IL64</accession>
<name>A0ABV6IL64_9PROT</name>
<comment type="caution">
    <text evidence="2">The sequence shown here is derived from an EMBL/GenBank/DDBJ whole genome shotgun (WGS) entry which is preliminary data.</text>
</comment>
<dbReference type="RefSeq" id="WP_377048399.1">
    <property type="nucleotide sequence ID" value="NZ_JBHLVZ010000002.1"/>
</dbReference>
<proteinExistence type="predicted"/>
<sequence length="121" mass="12950">MVKKTVPPDSTIASVYERGALMNAEDYVRIVLGKTSACRKAKGNAAVRIGVRGEGKAPNYRVEYSPDSAARPKVDGAYSGQGHSKLADDEVLDEGNWSTKAMTLEEVQVLLGKIRTVGGQP</sequence>
<evidence type="ECO:0000256" key="1">
    <source>
        <dbReference type="SAM" id="MobiDB-lite"/>
    </source>
</evidence>
<keyword evidence="3" id="KW-1185">Reference proteome</keyword>
<reference evidence="2 3" key="1">
    <citation type="submission" date="2024-09" db="EMBL/GenBank/DDBJ databases">
        <authorList>
            <person name="Sun Q."/>
            <person name="Mori K."/>
        </authorList>
    </citation>
    <scope>NUCLEOTIDE SEQUENCE [LARGE SCALE GENOMIC DNA]</scope>
    <source>
        <strain evidence="2 3">CCM 7468</strain>
    </source>
</reference>
<evidence type="ECO:0000313" key="3">
    <source>
        <dbReference type="Proteomes" id="UP001589789"/>
    </source>
</evidence>
<evidence type="ECO:0000313" key="2">
    <source>
        <dbReference type="EMBL" id="MFC0384351.1"/>
    </source>
</evidence>